<name>A0ABY7V2T3_9DEIO</name>
<dbReference type="Proteomes" id="UP001217044">
    <property type="component" value="Chromosome"/>
</dbReference>
<sequence>MTAPYLASRPLSAARSRRLSRFPVRTDLLDLTVRGEQLQVTTPRGPLPLYRFTPLQAAVLCGERVPYAAEWPEHMKLFLYRYQPLPTLARVTGPHAAHLGTQPRDPHGLRPWDQCTYGGWPLYLFMHDQPGLAAGGEVTDLFELMLVGQPALPPSGVRGHGP</sequence>
<dbReference type="EMBL" id="CP115165">
    <property type="protein sequence ID" value="WDA59151.1"/>
    <property type="molecule type" value="Genomic_DNA"/>
</dbReference>
<accession>A0ABY7V2T3</accession>
<evidence type="ECO:0000313" key="1">
    <source>
        <dbReference type="EMBL" id="WDA59151.1"/>
    </source>
</evidence>
<proteinExistence type="predicted"/>
<gene>
    <name evidence="1" type="ORF">M8445_02755</name>
</gene>
<organism evidence="1 2">
    <name type="scientific">Deinococcus aquaticus</name>
    <dbReference type="NCBI Taxonomy" id="328692"/>
    <lineage>
        <taxon>Bacteria</taxon>
        <taxon>Thermotogati</taxon>
        <taxon>Deinococcota</taxon>
        <taxon>Deinococci</taxon>
        <taxon>Deinococcales</taxon>
        <taxon>Deinococcaceae</taxon>
        <taxon>Deinococcus</taxon>
    </lineage>
</organism>
<evidence type="ECO:0000313" key="2">
    <source>
        <dbReference type="Proteomes" id="UP001217044"/>
    </source>
</evidence>
<reference evidence="1 2" key="1">
    <citation type="submission" date="2022-12" db="EMBL/GenBank/DDBJ databases">
        <title>Genome Sequence of Deinococcus aquaticus Type Strain PB314.</title>
        <authorList>
            <person name="Albert C."/>
            <person name="Hill J."/>
            <person name="Boren L."/>
            <person name="Scholz-Ng S."/>
            <person name="Fatema N."/>
            <person name="Grosso R."/>
            <person name="Soboslay E."/>
            <person name="Tuohy J."/>
        </authorList>
    </citation>
    <scope>NUCLEOTIDE SEQUENCE [LARGE SCALE GENOMIC DNA]</scope>
    <source>
        <strain evidence="1 2">PB-314</strain>
    </source>
</reference>
<dbReference type="RefSeq" id="WP_273989494.1">
    <property type="nucleotide sequence ID" value="NZ_BAABQT010000006.1"/>
</dbReference>
<protein>
    <submittedName>
        <fullName evidence="1">Uncharacterized protein</fullName>
    </submittedName>
</protein>
<keyword evidence="2" id="KW-1185">Reference proteome</keyword>